<dbReference type="InterPro" id="IPR002213">
    <property type="entry name" value="UDP_glucos_trans"/>
</dbReference>
<evidence type="ECO:0000256" key="4">
    <source>
        <dbReference type="ARBA" id="ARBA00022679"/>
    </source>
</evidence>
<dbReference type="EC" id="2.4.1.17" evidence="2"/>
<evidence type="ECO:0000256" key="6">
    <source>
        <dbReference type="ARBA" id="ARBA00047475"/>
    </source>
</evidence>
<dbReference type="Pfam" id="PF00201">
    <property type="entry name" value="UDPGT"/>
    <property type="match status" value="2"/>
</dbReference>
<evidence type="ECO:0000256" key="7">
    <source>
        <dbReference type="SAM" id="MobiDB-lite"/>
    </source>
</evidence>
<feature type="compositionally biased region" description="Acidic residues" evidence="7">
    <location>
        <begin position="409"/>
        <end position="427"/>
    </location>
</feature>
<keyword evidence="3" id="KW-0328">Glycosyltransferase</keyword>
<name>A0A2A2JB19_9BILA</name>
<dbReference type="PANTHER" id="PTHR48043">
    <property type="entry name" value="EG:EG0003.4 PROTEIN-RELATED"/>
    <property type="match status" value="1"/>
</dbReference>
<dbReference type="STRING" id="2018661.A0A2A2JB19"/>
<dbReference type="EMBL" id="LIAE01010546">
    <property type="protein sequence ID" value="PAV58980.1"/>
    <property type="molecule type" value="Genomic_DNA"/>
</dbReference>
<feature type="region of interest" description="Disordered" evidence="7">
    <location>
        <begin position="404"/>
        <end position="449"/>
    </location>
</feature>
<evidence type="ECO:0000313" key="9">
    <source>
        <dbReference type="Proteomes" id="UP000218231"/>
    </source>
</evidence>
<comment type="caution">
    <text evidence="8">The sequence shown here is derived from an EMBL/GenBank/DDBJ whole genome shotgun (WGS) entry which is preliminary data.</text>
</comment>
<accession>A0A2A2JB19</accession>
<dbReference type="GO" id="GO:0015020">
    <property type="term" value="F:glucuronosyltransferase activity"/>
    <property type="evidence" value="ECO:0007669"/>
    <property type="project" value="UniProtKB-EC"/>
</dbReference>
<evidence type="ECO:0000256" key="2">
    <source>
        <dbReference type="ARBA" id="ARBA00012544"/>
    </source>
</evidence>
<keyword evidence="9" id="KW-1185">Reference proteome</keyword>
<evidence type="ECO:0000256" key="3">
    <source>
        <dbReference type="ARBA" id="ARBA00022676"/>
    </source>
</evidence>
<dbReference type="Proteomes" id="UP000218231">
    <property type="component" value="Unassembled WGS sequence"/>
</dbReference>
<evidence type="ECO:0000256" key="5">
    <source>
        <dbReference type="ARBA" id="ARBA00022729"/>
    </source>
</evidence>
<comment type="similarity">
    <text evidence="1">Belongs to the UDP-glycosyltransferase family.</text>
</comment>
<dbReference type="InterPro" id="IPR050271">
    <property type="entry name" value="UDP-glycosyltransferase"/>
</dbReference>
<keyword evidence="4" id="KW-0808">Transferase</keyword>
<organism evidence="8 9">
    <name type="scientific">Diploscapter pachys</name>
    <dbReference type="NCBI Taxonomy" id="2018661"/>
    <lineage>
        <taxon>Eukaryota</taxon>
        <taxon>Metazoa</taxon>
        <taxon>Ecdysozoa</taxon>
        <taxon>Nematoda</taxon>
        <taxon>Chromadorea</taxon>
        <taxon>Rhabditida</taxon>
        <taxon>Rhabditina</taxon>
        <taxon>Rhabditomorpha</taxon>
        <taxon>Rhabditoidea</taxon>
        <taxon>Rhabditidae</taxon>
        <taxon>Diploscapter</taxon>
    </lineage>
</organism>
<dbReference type="SUPFAM" id="SSF53756">
    <property type="entry name" value="UDP-Glycosyltransferase/glycogen phosphorylase"/>
    <property type="match status" value="1"/>
</dbReference>
<protein>
    <recommendedName>
        <fullName evidence="2">glucuronosyltransferase</fullName>
        <ecNumber evidence="2">2.4.1.17</ecNumber>
    </recommendedName>
</protein>
<keyword evidence="5" id="KW-0732">Signal</keyword>
<dbReference type="Gene3D" id="3.40.50.2000">
    <property type="entry name" value="Glycogen Phosphorylase B"/>
    <property type="match status" value="2"/>
</dbReference>
<evidence type="ECO:0000256" key="1">
    <source>
        <dbReference type="ARBA" id="ARBA00009995"/>
    </source>
</evidence>
<dbReference type="AlphaFoldDB" id="A0A2A2JB19"/>
<dbReference type="OrthoDB" id="5835829at2759"/>
<gene>
    <name evidence="8" type="ORF">WR25_12825</name>
</gene>
<evidence type="ECO:0000313" key="8">
    <source>
        <dbReference type="EMBL" id="PAV58980.1"/>
    </source>
</evidence>
<dbReference type="PANTHER" id="PTHR48043:SF73">
    <property type="entry name" value="UDP-GLUCURONOSYLTRANSFERASE"/>
    <property type="match status" value="1"/>
</dbReference>
<dbReference type="CDD" id="cd03784">
    <property type="entry name" value="GT1_Gtf-like"/>
    <property type="match status" value="1"/>
</dbReference>
<comment type="catalytic activity">
    <reaction evidence="6">
        <text>glucuronate acceptor + UDP-alpha-D-glucuronate = acceptor beta-D-glucuronoside + UDP + H(+)</text>
        <dbReference type="Rhea" id="RHEA:21032"/>
        <dbReference type="ChEBI" id="CHEBI:15378"/>
        <dbReference type="ChEBI" id="CHEBI:58052"/>
        <dbReference type="ChEBI" id="CHEBI:58223"/>
        <dbReference type="ChEBI" id="CHEBI:132367"/>
        <dbReference type="ChEBI" id="CHEBI:132368"/>
        <dbReference type="EC" id="2.4.1.17"/>
    </reaction>
</comment>
<proteinExistence type="inferred from homology"/>
<reference evidence="8 9" key="1">
    <citation type="journal article" date="2017" name="Curr. Biol.">
        <title>Genome architecture and evolution of a unichromosomal asexual nematode.</title>
        <authorList>
            <person name="Fradin H."/>
            <person name="Zegar C."/>
            <person name="Gutwein M."/>
            <person name="Lucas J."/>
            <person name="Kovtun M."/>
            <person name="Corcoran D."/>
            <person name="Baugh L.R."/>
            <person name="Kiontke K."/>
            <person name="Gunsalus K."/>
            <person name="Fitch D.H."/>
            <person name="Piano F."/>
        </authorList>
    </citation>
    <scope>NUCLEOTIDE SEQUENCE [LARGE SCALE GENOMIC DNA]</scope>
    <source>
        <strain evidence="8">PF1309</strain>
    </source>
</reference>
<sequence>MPLLEVKNGNKTGVTLVKKVILYPGDERSVELTNKFGGTQEESGEFNIWKLTPAFSSMIGMLDMMSDIVKFQCQKMMNDKELLDKLRAEEFDLGIAEPLGICQFVLFDELQIPATIAAESTAPMPLISRIIGEPQLVSNVPGVFSEFGDKMTLAQRTINLAGSLFGFYFANFIFAKELDSIESVVGKKEYAELISKTSYVFVNSHPYLDFPFPALPKTVLIGGITVSPKSKNSELSEKWQEILSRRSKNVLISFGSNVRSMDMPEEYRQSFFQMFESMPDTTFIWKFEKKNATIADAYDNVPVMGDQKRNAEMLLRHEVALPLQKEDLENANKLINTVREVINNDKYRKKAERLAEILKSRPTSSKDMDERHVHLAQGSTLEDACSADLSECRSVCDVMFGLEKPLSGEDYDDTDQSENENSEEGEAYESSKGPFGNDGMSESIDIEQE</sequence>